<dbReference type="Pfam" id="PF02771">
    <property type="entry name" value="Acyl-CoA_dh_N"/>
    <property type="match status" value="1"/>
</dbReference>
<evidence type="ECO:0000313" key="11">
    <source>
        <dbReference type="Proteomes" id="UP000188320"/>
    </source>
</evidence>
<feature type="domain" description="Acyl-CoA dehydrogenase/oxidase N-terminal" evidence="9">
    <location>
        <begin position="37"/>
        <end position="146"/>
    </location>
</feature>
<dbReference type="EMBL" id="LSSK01000429">
    <property type="protein sequence ID" value="OMH83364.1"/>
    <property type="molecule type" value="Genomic_DNA"/>
</dbReference>
<dbReference type="Gene3D" id="1.20.140.10">
    <property type="entry name" value="Butyryl-CoA Dehydrogenase, subunit A, domain 3"/>
    <property type="match status" value="1"/>
</dbReference>
<dbReference type="Gene3D" id="2.40.110.10">
    <property type="entry name" value="Butyryl-CoA Dehydrogenase, subunit A, domain 2"/>
    <property type="match status" value="1"/>
</dbReference>
<evidence type="ECO:0000256" key="5">
    <source>
        <dbReference type="ARBA" id="ARBA00023002"/>
    </source>
</evidence>
<dbReference type="FunFam" id="1.20.140.10:FF:000011">
    <property type="entry name" value="Medium-chain specific acyl-CoA dehydrogenase, mitochondrial"/>
    <property type="match status" value="1"/>
</dbReference>
<dbReference type="InterPro" id="IPR036250">
    <property type="entry name" value="AcylCo_DH-like_C"/>
</dbReference>
<dbReference type="InterPro" id="IPR006091">
    <property type="entry name" value="Acyl-CoA_Oxase/DH_mid-dom"/>
</dbReference>
<name>A0A1R1PQY2_ZANCU</name>
<dbReference type="PROSITE" id="PS00072">
    <property type="entry name" value="ACYL_COA_DH_1"/>
    <property type="match status" value="1"/>
</dbReference>
<sequence>MSFALRPSALRAAAGKAGISKRLFTASAQRSVSFQLTEDQTAYRDLARKFSREVIVPAAAAHDKSGEYPVDIIKQAWELGLMNNHIPTTYGGNGLGVFEACLISEELAYGCTGIATAMEANGLAEAPLVLAANDAQKKKYLGRMTEEPLMAAYAVTEPGAGSDVAGAKTTAVKEGDKWVINGQKMWITNGGKANWYFVLAKTDSNAHTGKAFTGFIVDADTPGIIVGRKEWNMGQRCSDTRGITFENVVVPDENRLGQVGQGFKIAMGAFDITRPGVAAGAVGLAQRALDEATKYSLERKTMGVPIFNHQAIAFMLADMEIGVEASRLLMWKSAQLKDMGLRNSKYASIAKAFSSETANKCAADAVQIFGGNGFNSEYPVEKLMRDAKIYMIYEGTSQIQRLVISRAIADEFLAKN</sequence>
<keyword evidence="3 6" id="KW-0285">Flavoprotein</keyword>
<dbReference type="InterPro" id="IPR013786">
    <property type="entry name" value="AcylCoA_DH/ox_N"/>
</dbReference>
<evidence type="ECO:0000256" key="1">
    <source>
        <dbReference type="ARBA" id="ARBA00001974"/>
    </source>
</evidence>
<dbReference type="GO" id="GO:0003995">
    <property type="term" value="F:acyl-CoA dehydrogenase activity"/>
    <property type="evidence" value="ECO:0007669"/>
    <property type="project" value="InterPro"/>
</dbReference>
<comment type="cofactor">
    <cofactor evidence="1 6">
        <name>FAD</name>
        <dbReference type="ChEBI" id="CHEBI:57692"/>
    </cofactor>
</comment>
<comment type="similarity">
    <text evidence="2 6">Belongs to the acyl-CoA dehydrogenase family.</text>
</comment>
<gene>
    <name evidence="10" type="ORF">AX774_g3124</name>
</gene>
<dbReference type="AlphaFoldDB" id="A0A1R1PQY2"/>
<evidence type="ECO:0000256" key="6">
    <source>
        <dbReference type="RuleBase" id="RU362125"/>
    </source>
</evidence>
<dbReference type="SUPFAM" id="SSF56645">
    <property type="entry name" value="Acyl-CoA dehydrogenase NM domain-like"/>
    <property type="match status" value="1"/>
</dbReference>
<protein>
    <submittedName>
        <fullName evidence="10">Medium-chain specific acyl-CoA dehydrogenase, mitochondrial</fullName>
    </submittedName>
</protein>
<dbReference type="Proteomes" id="UP000188320">
    <property type="component" value="Unassembled WGS sequence"/>
</dbReference>
<dbReference type="InterPro" id="IPR009075">
    <property type="entry name" value="AcylCo_DH/oxidase_C"/>
</dbReference>
<dbReference type="InterPro" id="IPR006089">
    <property type="entry name" value="Acyl-CoA_DH_CS"/>
</dbReference>
<organism evidence="10 11">
    <name type="scientific">Zancudomyces culisetae</name>
    <name type="common">Gut fungus</name>
    <name type="synonym">Smittium culisetae</name>
    <dbReference type="NCBI Taxonomy" id="1213189"/>
    <lineage>
        <taxon>Eukaryota</taxon>
        <taxon>Fungi</taxon>
        <taxon>Fungi incertae sedis</taxon>
        <taxon>Zoopagomycota</taxon>
        <taxon>Kickxellomycotina</taxon>
        <taxon>Harpellomycetes</taxon>
        <taxon>Harpellales</taxon>
        <taxon>Legeriomycetaceae</taxon>
        <taxon>Zancudomyces</taxon>
    </lineage>
</organism>
<reference evidence="11" key="1">
    <citation type="submission" date="2017-01" db="EMBL/GenBank/DDBJ databases">
        <authorList>
            <person name="Wang Y."/>
            <person name="White M."/>
            <person name="Kvist S."/>
            <person name="Moncalvo J.-M."/>
        </authorList>
    </citation>
    <scope>NUCLEOTIDE SEQUENCE [LARGE SCALE GENOMIC DNA]</scope>
    <source>
        <strain evidence="11">COL-18-3</strain>
    </source>
</reference>
<feature type="domain" description="Acyl-CoA dehydrogenase/oxidase C-terminal" evidence="7">
    <location>
        <begin position="260"/>
        <end position="408"/>
    </location>
</feature>
<dbReference type="PIRSF" id="PIRSF016578">
    <property type="entry name" value="HsaA"/>
    <property type="match status" value="1"/>
</dbReference>
<dbReference type="FunFam" id="1.10.540.10:FF:000010">
    <property type="entry name" value="Medium-chain specific acyl-CoA dehydrogenase, mitochondrial"/>
    <property type="match status" value="1"/>
</dbReference>
<dbReference type="PROSITE" id="PS00073">
    <property type="entry name" value="ACYL_COA_DH_2"/>
    <property type="match status" value="1"/>
</dbReference>
<dbReference type="FunFam" id="2.40.110.10:FF:000001">
    <property type="entry name" value="Acyl-CoA dehydrogenase, mitochondrial"/>
    <property type="match status" value="1"/>
</dbReference>
<dbReference type="OrthoDB" id="9988775at2759"/>
<dbReference type="GO" id="GO:0050660">
    <property type="term" value="F:flavin adenine dinucleotide binding"/>
    <property type="evidence" value="ECO:0007669"/>
    <property type="project" value="InterPro"/>
</dbReference>
<proteinExistence type="inferred from homology"/>
<dbReference type="Pfam" id="PF02770">
    <property type="entry name" value="Acyl-CoA_dh_M"/>
    <property type="match status" value="1"/>
</dbReference>
<evidence type="ECO:0000256" key="4">
    <source>
        <dbReference type="ARBA" id="ARBA00022827"/>
    </source>
</evidence>
<keyword evidence="4 6" id="KW-0274">FAD</keyword>
<keyword evidence="11" id="KW-1185">Reference proteome</keyword>
<feature type="domain" description="Acyl-CoA oxidase/dehydrogenase middle" evidence="8">
    <location>
        <begin position="152"/>
        <end position="248"/>
    </location>
</feature>
<evidence type="ECO:0000259" key="7">
    <source>
        <dbReference type="Pfam" id="PF00441"/>
    </source>
</evidence>
<comment type="caution">
    <text evidence="10">The sequence shown here is derived from an EMBL/GenBank/DDBJ whole genome shotgun (WGS) entry which is preliminary data.</text>
</comment>
<dbReference type="PANTHER" id="PTHR43884">
    <property type="entry name" value="ACYL-COA DEHYDROGENASE"/>
    <property type="match status" value="1"/>
</dbReference>
<evidence type="ECO:0000259" key="8">
    <source>
        <dbReference type="Pfam" id="PF02770"/>
    </source>
</evidence>
<dbReference type="Gene3D" id="1.10.540.10">
    <property type="entry name" value="Acyl-CoA dehydrogenase/oxidase, N-terminal domain"/>
    <property type="match status" value="1"/>
</dbReference>
<dbReference type="InterPro" id="IPR037069">
    <property type="entry name" value="AcylCoA_DH/ox_N_sf"/>
</dbReference>
<evidence type="ECO:0000313" key="10">
    <source>
        <dbReference type="EMBL" id="OMH83364.1"/>
    </source>
</evidence>
<dbReference type="Pfam" id="PF00441">
    <property type="entry name" value="Acyl-CoA_dh_1"/>
    <property type="match status" value="1"/>
</dbReference>
<evidence type="ECO:0000259" key="9">
    <source>
        <dbReference type="Pfam" id="PF02771"/>
    </source>
</evidence>
<dbReference type="InterPro" id="IPR009100">
    <property type="entry name" value="AcylCoA_DH/oxidase_NM_dom_sf"/>
</dbReference>
<dbReference type="InterPro" id="IPR046373">
    <property type="entry name" value="Acyl-CoA_Oxase/DH_mid-dom_sf"/>
</dbReference>
<keyword evidence="5 6" id="KW-0560">Oxidoreductase</keyword>
<evidence type="ECO:0000256" key="3">
    <source>
        <dbReference type="ARBA" id="ARBA00022630"/>
    </source>
</evidence>
<dbReference type="SUPFAM" id="SSF47203">
    <property type="entry name" value="Acyl-CoA dehydrogenase C-terminal domain-like"/>
    <property type="match status" value="1"/>
</dbReference>
<evidence type="ECO:0000256" key="2">
    <source>
        <dbReference type="ARBA" id="ARBA00009347"/>
    </source>
</evidence>
<dbReference type="PANTHER" id="PTHR43884:SF12">
    <property type="entry name" value="ISOVALERYL-COA DEHYDROGENASE, MITOCHONDRIAL-RELATED"/>
    <property type="match status" value="1"/>
</dbReference>
<accession>A0A1R1PQY2</accession>